<comment type="caution">
    <text evidence="2">The sequence shown here is derived from an EMBL/GenBank/DDBJ whole genome shotgun (WGS) entry which is preliminary data.</text>
</comment>
<dbReference type="CDD" id="cd06588">
    <property type="entry name" value="PhnB_like"/>
    <property type="match status" value="1"/>
</dbReference>
<evidence type="ECO:0000313" key="3">
    <source>
        <dbReference type="Proteomes" id="UP001500221"/>
    </source>
</evidence>
<dbReference type="InterPro" id="IPR029068">
    <property type="entry name" value="Glyas_Bleomycin-R_OHBP_Dase"/>
</dbReference>
<dbReference type="Proteomes" id="UP001500221">
    <property type="component" value="Unassembled WGS sequence"/>
</dbReference>
<keyword evidence="3" id="KW-1185">Reference proteome</keyword>
<evidence type="ECO:0000259" key="1">
    <source>
        <dbReference type="Pfam" id="PF00903"/>
    </source>
</evidence>
<gene>
    <name evidence="2" type="ORF">GCM10023340_31660</name>
</gene>
<dbReference type="InterPro" id="IPR004360">
    <property type="entry name" value="Glyas_Fos-R_dOase_dom"/>
</dbReference>
<name>A0ABP9PTQ4_9ACTN</name>
<proteinExistence type="predicted"/>
<dbReference type="InterPro" id="IPR028973">
    <property type="entry name" value="PhnB-like"/>
</dbReference>
<dbReference type="EMBL" id="BAABKG010000004">
    <property type="protein sequence ID" value="GAA5152037.1"/>
    <property type="molecule type" value="Genomic_DNA"/>
</dbReference>
<dbReference type="Gene3D" id="3.10.180.10">
    <property type="entry name" value="2,3-Dihydroxybiphenyl 1,2-Dioxygenase, domain 1"/>
    <property type="match status" value="1"/>
</dbReference>
<dbReference type="SUPFAM" id="SSF54593">
    <property type="entry name" value="Glyoxalase/Bleomycin resistance protein/Dihydroxybiphenyl dioxygenase"/>
    <property type="match status" value="1"/>
</dbReference>
<evidence type="ECO:0000313" key="2">
    <source>
        <dbReference type="EMBL" id="GAA5152037.1"/>
    </source>
</evidence>
<protein>
    <submittedName>
        <fullName evidence="2">VOC family protein</fullName>
    </submittedName>
</protein>
<dbReference type="Pfam" id="PF00903">
    <property type="entry name" value="Glyoxalase"/>
    <property type="match status" value="1"/>
</dbReference>
<reference evidence="3" key="1">
    <citation type="journal article" date="2019" name="Int. J. Syst. Evol. Microbiol.">
        <title>The Global Catalogue of Microorganisms (GCM) 10K type strain sequencing project: providing services to taxonomists for standard genome sequencing and annotation.</title>
        <authorList>
            <consortium name="The Broad Institute Genomics Platform"/>
            <consortium name="The Broad Institute Genome Sequencing Center for Infectious Disease"/>
            <person name="Wu L."/>
            <person name="Ma J."/>
        </authorList>
    </citation>
    <scope>NUCLEOTIDE SEQUENCE [LARGE SCALE GENOMIC DNA]</scope>
    <source>
        <strain evidence="3">JCM 18459</strain>
    </source>
</reference>
<sequence>MATRLNPYLQRKDGDAREVIEFYASVFGGEPNVMSFADVGGMGMPEDQQHLVMHSDLMVSDGVAIMVADVPPGMTHDQGNLHISLSGDDEATLRGWFEALADGGSIDVPLEQAPWGDHFGQVKDRYGYNWLVNIAGS</sequence>
<dbReference type="PANTHER" id="PTHR33990">
    <property type="entry name" value="PROTEIN YJDN-RELATED"/>
    <property type="match status" value="1"/>
</dbReference>
<dbReference type="PANTHER" id="PTHR33990:SF1">
    <property type="entry name" value="PROTEIN YJDN"/>
    <property type="match status" value="1"/>
</dbReference>
<dbReference type="RefSeq" id="WP_345460614.1">
    <property type="nucleotide sequence ID" value="NZ_BAABKG010000004.1"/>
</dbReference>
<organism evidence="2 3">
    <name type="scientific">Nocardioides marinquilinus</name>
    <dbReference type="NCBI Taxonomy" id="1210400"/>
    <lineage>
        <taxon>Bacteria</taxon>
        <taxon>Bacillati</taxon>
        <taxon>Actinomycetota</taxon>
        <taxon>Actinomycetes</taxon>
        <taxon>Propionibacteriales</taxon>
        <taxon>Nocardioidaceae</taxon>
        <taxon>Nocardioides</taxon>
    </lineage>
</organism>
<feature type="domain" description="Glyoxalase/fosfomycin resistance/dioxygenase" evidence="1">
    <location>
        <begin position="13"/>
        <end position="130"/>
    </location>
</feature>
<accession>A0ABP9PTQ4</accession>